<dbReference type="Proteomes" id="UP000649955">
    <property type="component" value="Unassembled WGS sequence"/>
</dbReference>
<dbReference type="PROSITE" id="PS50987">
    <property type="entry name" value="HTH_ARSR_2"/>
    <property type="match status" value="1"/>
</dbReference>
<gene>
    <name evidence="2" type="ORF">GCM10017567_59130</name>
</gene>
<evidence type="ECO:0000259" key="1">
    <source>
        <dbReference type="PROSITE" id="PS50987"/>
    </source>
</evidence>
<accession>A0ABQ3KPB4</accession>
<feature type="domain" description="HTH arsR-type" evidence="1">
    <location>
        <begin position="77"/>
        <end position="179"/>
    </location>
</feature>
<organism evidence="2 3">
    <name type="scientific">Amycolatopsis bullii</name>
    <dbReference type="NCBI Taxonomy" id="941987"/>
    <lineage>
        <taxon>Bacteria</taxon>
        <taxon>Bacillati</taxon>
        <taxon>Actinomycetota</taxon>
        <taxon>Actinomycetes</taxon>
        <taxon>Pseudonocardiales</taxon>
        <taxon>Pseudonocardiaceae</taxon>
        <taxon>Amycolatopsis</taxon>
    </lineage>
</organism>
<evidence type="ECO:0000313" key="3">
    <source>
        <dbReference type="Proteomes" id="UP000649955"/>
    </source>
</evidence>
<dbReference type="EMBL" id="BNAW01000032">
    <property type="protein sequence ID" value="GHG31215.1"/>
    <property type="molecule type" value="Genomic_DNA"/>
</dbReference>
<dbReference type="Pfam" id="PF12802">
    <property type="entry name" value="MarR_2"/>
    <property type="match status" value="1"/>
</dbReference>
<dbReference type="Gene3D" id="1.10.10.10">
    <property type="entry name" value="Winged helix-like DNA-binding domain superfamily/Winged helix DNA-binding domain"/>
    <property type="match status" value="1"/>
</dbReference>
<dbReference type="PANTHER" id="PTHR10948:SF23">
    <property type="entry name" value="TRANSPOSASE INSI FOR INSERTION SEQUENCE ELEMENT IS30A-RELATED"/>
    <property type="match status" value="1"/>
</dbReference>
<dbReference type="Pfam" id="PF13936">
    <property type="entry name" value="HTH_38"/>
    <property type="match status" value="1"/>
</dbReference>
<protein>
    <recommendedName>
        <fullName evidence="1">HTH arsR-type domain-containing protein</fullName>
    </recommendedName>
</protein>
<dbReference type="InterPro" id="IPR025246">
    <property type="entry name" value="IS30-like_HTH"/>
</dbReference>
<dbReference type="InterPro" id="IPR000835">
    <property type="entry name" value="HTH_MarR-typ"/>
</dbReference>
<evidence type="ECO:0000313" key="2">
    <source>
        <dbReference type="EMBL" id="GHG31215.1"/>
    </source>
</evidence>
<dbReference type="InterPro" id="IPR036388">
    <property type="entry name" value="WH-like_DNA-bd_sf"/>
</dbReference>
<dbReference type="SUPFAM" id="SSF46785">
    <property type="entry name" value="Winged helix' DNA-binding domain"/>
    <property type="match status" value="1"/>
</dbReference>
<dbReference type="InterPro" id="IPR011991">
    <property type="entry name" value="ArsR-like_HTH"/>
</dbReference>
<name>A0ABQ3KPB4_9PSEU</name>
<proteinExistence type="predicted"/>
<dbReference type="CDD" id="cd00090">
    <property type="entry name" value="HTH_ARSR"/>
    <property type="match status" value="1"/>
</dbReference>
<dbReference type="RefSeq" id="WP_191314586.1">
    <property type="nucleotide sequence ID" value="NZ_BNAW01000032.1"/>
</dbReference>
<comment type="caution">
    <text evidence="2">The sequence shown here is derived from an EMBL/GenBank/DDBJ whole genome shotgun (WGS) entry which is preliminary data.</text>
</comment>
<dbReference type="InterPro" id="IPR051917">
    <property type="entry name" value="Transposase-Integrase"/>
</dbReference>
<dbReference type="InterPro" id="IPR001845">
    <property type="entry name" value="HTH_ArsR_DNA-bd_dom"/>
</dbReference>
<dbReference type="InterPro" id="IPR036390">
    <property type="entry name" value="WH_DNA-bd_sf"/>
</dbReference>
<sequence>MPGRRLTSADRQRIAEGLARNLDYAEIARSLGRPPSTVSREVARNGGPGRYRAELAQLATTHRARRSPAPPAKPEVSAGAATAFVAELTAALVDTGMPRTAAGVLACLFTSETGSHTAAELAQQLRVSAATVSHAVTLLRRHGLIRVGRDSRRHRYFLDENAGIRSAVAGVHANQRLAATALRGAGIFGAGTAVGTRLAAAGTFLEQLGNDILRAAEKHARAAGSTAPG</sequence>
<keyword evidence="3" id="KW-1185">Reference proteome</keyword>
<reference evidence="3" key="1">
    <citation type="journal article" date="2019" name="Int. J. Syst. Evol. Microbiol.">
        <title>The Global Catalogue of Microorganisms (GCM) 10K type strain sequencing project: providing services to taxonomists for standard genome sequencing and annotation.</title>
        <authorList>
            <consortium name="The Broad Institute Genomics Platform"/>
            <consortium name="The Broad Institute Genome Sequencing Center for Infectious Disease"/>
            <person name="Wu L."/>
            <person name="Ma J."/>
        </authorList>
    </citation>
    <scope>NUCLEOTIDE SEQUENCE [LARGE SCALE GENOMIC DNA]</scope>
    <source>
        <strain evidence="3">CGMCC 4.7680</strain>
    </source>
</reference>
<dbReference type="PANTHER" id="PTHR10948">
    <property type="entry name" value="TRANSPOSASE"/>
    <property type="match status" value="1"/>
</dbReference>